<name>A0ABV0TAZ2_9TELE</name>
<evidence type="ECO:0000256" key="1">
    <source>
        <dbReference type="SAM" id="MobiDB-lite"/>
    </source>
</evidence>
<keyword evidence="3" id="KW-1185">Reference proteome</keyword>
<dbReference type="EMBL" id="JAHRIQ010025951">
    <property type="protein sequence ID" value="MEQ2229921.1"/>
    <property type="molecule type" value="Genomic_DNA"/>
</dbReference>
<comment type="caution">
    <text evidence="2">The sequence shown here is derived from an EMBL/GenBank/DDBJ whole genome shotgun (WGS) entry which is preliminary data.</text>
</comment>
<dbReference type="Proteomes" id="UP001482620">
    <property type="component" value="Unassembled WGS sequence"/>
</dbReference>
<proteinExistence type="predicted"/>
<feature type="compositionally biased region" description="Polar residues" evidence="1">
    <location>
        <begin position="31"/>
        <end position="41"/>
    </location>
</feature>
<evidence type="ECO:0000313" key="3">
    <source>
        <dbReference type="Proteomes" id="UP001482620"/>
    </source>
</evidence>
<gene>
    <name evidence="2" type="ORF">ILYODFUR_023906</name>
</gene>
<organism evidence="2 3">
    <name type="scientific">Ilyodon furcidens</name>
    <name type="common">goldbreast splitfin</name>
    <dbReference type="NCBI Taxonomy" id="33524"/>
    <lineage>
        <taxon>Eukaryota</taxon>
        <taxon>Metazoa</taxon>
        <taxon>Chordata</taxon>
        <taxon>Craniata</taxon>
        <taxon>Vertebrata</taxon>
        <taxon>Euteleostomi</taxon>
        <taxon>Actinopterygii</taxon>
        <taxon>Neopterygii</taxon>
        <taxon>Teleostei</taxon>
        <taxon>Neoteleostei</taxon>
        <taxon>Acanthomorphata</taxon>
        <taxon>Ovalentaria</taxon>
        <taxon>Atherinomorphae</taxon>
        <taxon>Cyprinodontiformes</taxon>
        <taxon>Goodeidae</taxon>
        <taxon>Ilyodon</taxon>
    </lineage>
</organism>
<protein>
    <submittedName>
        <fullName evidence="2">Uncharacterized protein</fullName>
    </submittedName>
</protein>
<sequence>MQSKLKITPNRIGSQIFRINSNMGYKYSGSDPRTNGEQNKQNKWKVVSPPSQALKGDKQSKLGGLTKEKISKRTTGSSDKTVKTKITKCLLNHFNQINLKTH</sequence>
<feature type="region of interest" description="Disordered" evidence="1">
    <location>
        <begin position="23"/>
        <end position="81"/>
    </location>
</feature>
<accession>A0ABV0TAZ2</accession>
<evidence type="ECO:0000313" key="2">
    <source>
        <dbReference type="EMBL" id="MEQ2229921.1"/>
    </source>
</evidence>
<reference evidence="2 3" key="1">
    <citation type="submission" date="2021-06" db="EMBL/GenBank/DDBJ databases">
        <authorList>
            <person name="Palmer J.M."/>
        </authorList>
    </citation>
    <scope>NUCLEOTIDE SEQUENCE [LARGE SCALE GENOMIC DNA]</scope>
    <source>
        <strain evidence="3">if_2019</strain>
        <tissue evidence="2">Muscle</tissue>
    </source>
</reference>
<feature type="compositionally biased region" description="Basic and acidic residues" evidence="1">
    <location>
        <begin position="55"/>
        <end position="71"/>
    </location>
</feature>